<evidence type="ECO:0000256" key="7">
    <source>
        <dbReference type="ARBA" id="ARBA00023175"/>
    </source>
</evidence>
<dbReference type="FunFam" id="1.10.10.820:FF:000001">
    <property type="entry name" value="Myosin heavy chain"/>
    <property type="match status" value="1"/>
</dbReference>
<dbReference type="SUPFAM" id="SSF52540">
    <property type="entry name" value="P-loop containing nucleoside triphosphate hydrolases"/>
    <property type="match status" value="2"/>
</dbReference>
<dbReference type="Gene3D" id="1.20.5.190">
    <property type="match status" value="3"/>
</dbReference>
<dbReference type="SMART" id="SM01132">
    <property type="entry name" value="DIL"/>
    <property type="match status" value="1"/>
</dbReference>
<evidence type="ECO:0000313" key="13">
    <source>
        <dbReference type="EMBL" id="KAG2549283.1"/>
    </source>
</evidence>
<evidence type="ECO:0000256" key="9">
    <source>
        <dbReference type="PROSITE-ProRule" id="PRU00782"/>
    </source>
</evidence>
<feature type="coiled-coil region" evidence="10">
    <location>
        <begin position="976"/>
        <end position="1045"/>
    </location>
</feature>
<keyword evidence="6 9" id="KW-0518">Myosin</keyword>
<dbReference type="PROSITE" id="PS51126">
    <property type="entry name" value="DILUTE"/>
    <property type="match status" value="1"/>
</dbReference>
<feature type="region of interest" description="Actin-binding" evidence="9">
    <location>
        <begin position="614"/>
        <end position="636"/>
    </location>
</feature>
<feature type="binding site" evidence="9">
    <location>
        <begin position="157"/>
        <end position="164"/>
    </location>
    <ligand>
        <name>ATP</name>
        <dbReference type="ChEBI" id="CHEBI:30616"/>
    </ligand>
</feature>
<evidence type="ECO:0000256" key="6">
    <source>
        <dbReference type="ARBA" id="ARBA00023123"/>
    </source>
</evidence>
<dbReference type="GO" id="GO:0005524">
    <property type="term" value="F:ATP binding"/>
    <property type="evidence" value="ECO:0007669"/>
    <property type="project" value="UniProtKB-UniRule"/>
</dbReference>
<dbReference type="PROSITE" id="PS50096">
    <property type="entry name" value="IQ"/>
    <property type="match status" value="1"/>
</dbReference>
<evidence type="ECO:0000256" key="3">
    <source>
        <dbReference type="ARBA" id="ARBA00022741"/>
    </source>
</evidence>
<name>A0A8T0NJ77_PANVG</name>
<dbReference type="InterPro" id="IPR000048">
    <property type="entry name" value="IQ_motif_EF-hand-BS"/>
</dbReference>
<comment type="caution">
    <text evidence="13">The sequence shown here is derived from an EMBL/GenBank/DDBJ whole genome shotgun (WGS) entry which is preliminary data.</text>
</comment>
<dbReference type="CDD" id="cd01384">
    <property type="entry name" value="MYSc_Myo11"/>
    <property type="match status" value="1"/>
</dbReference>
<dbReference type="CDD" id="cd15475">
    <property type="entry name" value="MyosinXI_CBD"/>
    <property type="match status" value="1"/>
</dbReference>
<dbReference type="Proteomes" id="UP000823388">
    <property type="component" value="Chromosome 9K"/>
</dbReference>
<comment type="similarity">
    <text evidence="1">Belongs to the TRAFAC class myosin-kinesin ATPase superfamily. Myosin family. Plant myosin class XI subfamily.</text>
</comment>
<dbReference type="PRINTS" id="PR00193">
    <property type="entry name" value="MYOSINHEAVY"/>
</dbReference>
<dbReference type="InterPro" id="IPR001609">
    <property type="entry name" value="Myosin_head_motor_dom-like"/>
</dbReference>
<evidence type="ECO:0000256" key="10">
    <source>
        <dbReference type="SAM" id="Coils"/>
    </source>
</evidence>
<organism evidence="13 14">
    <name type="scientific">Panicum virgatum</name>
    <name type="common">Blackwell switchgrass</name>
    <dbReference type="NCBI Taxonomy" id="38727"/>
    <lineage>
        <taxon>Eukaryota</taxon>
        <taxon>Viridiplantae</taxon>
        <taxon>Streptophyta</taxon>
        <taxon>Embryophyta</taxon>
        <taxon>Tracheophyta</taxon>
        <taxon>Spermatophyta</taxon>
        <taxon>Magnoliopsida</taxon>
        <taxon>Liliopsida</taxon>
        <taxon>Poales</taxon>
        <taxon>Poaceae</taxon>
        <taxon>PACMAD clade</taxon>
        <taxon>Panicoideae</taxon>
        <taxon>Panicodae</taxon>
        <taxon>Paniceae</taxon>
        <taxon>Panicinae</taxon>
        <taxon>Panicum</taxon>
        <taxon>Panicum sect. Hiantes</taxon>
    </lineage>
</organism>
<evidence type="ECO:0000256" key="4">
    <source>
        <dbReference type="ARBA" id="ARBA00022840"/>
    </source>
</evidence>
<evidence type="ECO:0000259" key="12">
    <source>
        <dbReference type="PROSITE" id="PS51456"/>
    </source>
</evidence>
<dbReference type="Gene3D" id="1.20.120.720">
    <property type="entry name" value="Myosin VI head, motor domain, U50 subdomain"/>
    <property type="match status" value="1"/>
</dbReference>
<dbReference type="GO" id="GO:0007015">
    <property type="term" value="P:actin filament organization"/>
    <property type="evidence" value="ECO:0007669"/>
    <property type="project" value="InterPro"/>
</dbReference>
<dbReference type="Gene3D" id="1.20.58.530">
    <property type="match status" value="1"/>
</dbReference>
<evidence type="ECO:0000256" key="2">
    <source>
        <dbReference type="ARBA" id="ARBA00022737"/>
    </source>
</evidence>
<gene>
    <name evidence="13" type="ORF">PVAP13_9KG264400</name>
</gene>
<dbReference type="InterPro" id="IPR036961">
    <property type="entry name" value="Kinesin_motor_dom_sf"/>
</dbReference>
<dbReference type="Pfam" id="PF01843">
    <property type="entry name" value="DIL"/>
    <property type="match status" value="1"/>
</dbReference>
<keyword evidence="5 10" id="KW-0175">Coiled coil</keyword>
<keyword evidence="8 9" id="KW-0009">Actin-binding</keyword>
<dbReference type="GO" id="GO:0000146">
    <property type="term" value="F:microfilament motor activity"/>
    <property type="evidence" value="ECO:0007669"/>
    <property type="project" value="TreeGrafter"/>
</dbReference>
<sequence length="1507" mass="172339">MMFRPGTAVWVEHADLTWAEAEVVSSPASPSSKSSVTVVLSTGVKAVVDGRKVLPRDTEADLGGVDDMTKLVYLHEPGVLCNLARRYTLNEIYTYTGRILIAVNPFAKLSHMYNMHMMEQYRGVQFGELSPHVFAIADASYKAMVSENRSQSILVSGESGAGKTETTKLIMRYLTFVGGRATGDVRSVEQQVLESNPLLEAFGNARTVRNDNSSRFGKFVEIQFDKSGRISGAAVRTYLLERSRVVQISESERNYHCFYQLCASGQDADKYKLSHPRNFNYLNQSHMYELEGVSEAEQYLQTRRAMDIVGICFSDQEAIFRTVAAILHLGNIEFSPGKDFDSSVIKDENCKFHLQMAADLLMVDASLLLSILCYRTIKTPEGNIVKAVDSSAAVIGRDTLAKTVYARLFDWLVDNINKSIGQDVESRSQIGVLDIYGFECFKYNSFEQLCINFANEKLQQHFNKHVFKMEQEEYKTEEINWSYIEFVDNQDILDLIEKKPIGIVSLLDEACMLGKSTHETFAMKLFQNLRAHPRLEKPKLSKTDFALFHFAGKVTYQTDLFLEKNRDYVIAEHQNLLSSSKCSFISGLFASHQDDPSKSSYKFSSVASRFKQQLQALMETLSSTEPHYIRCIKPNSLNCPQKFENGSVLQQLRSGGVLEAIRISLAGYPTRRTYSEFINRFGLLVPEHMDERFDERSLTQRILKQLNLENFQLGRTKVFLRAGQIAVLDSRRGEILDNASRILQGHFRTFIARKKFLSTRKASISIQIYCRGCLARNVLEAKKQIAAAVSVERYARRWLCRCAYLHLRSAALVIQSGIRYILAVQRLRHLENAKASTVIQAWWRMQELHNFHQQYRRATVLIQCCWRQKLAKRALRNLKHAAYEAGALREAKGKLEKSLEDLTLRFTLERRQRLAAEESKALEISKLVKILDSVKLELEASNEENKRNCKKIASLQHQLELSSKDQEALHNSLSQMEEVKRENISLKESNAKMEQELLKAQKCSHDNMDKLHDVEKNYVYLRDNLKNLEDKISNLEDENHLLRQKALNLSPRHSRTGSYQIGASPCSPRSFYESSPVKLAPLPHNTTELRSRMNSDRHEDYHDVLQRCIKDDMGFKKGKPVAACIIYKCLLHWGVFEAERTTIFDFIIHTINNILKTENENDILPYWLANASALLCMLQRNLRSKGFIMAPSRSSSDTHLSEKANETFRYPLKAFGQRTSMSHIDARYPAMLFKQQLTASLEKIFGLIRDNLKKEISPLLSLCIQAPKLARGGSGRRSGSPDVAVQQPISTHWDRIVKFLDSLMDRLHKNFVPSFFIRKLVTQVFSFINVQLFNSMLLRRECCTFSNGEYVKSGLCVLEKWIAEAEEEHAGASWDELKFIRQAVDFLIIPHKSKKTLEQIKRNICPALSVRQIYRICTMYWDDKYGTHSVSAEVVAKMRDMVSNDTQNPVSNSFLLDDDLSIPFTTEEIAEEVPDVDMSNIEMPSSLRHVHSAQFLMQHLQSSYLSR</sequence>
<feature type="domain" description="Dilute" evidence="11">
    <location>
        <begin position="1145"/>
        <end position="1444"/>
    </location>
</feature>
<dbReference type="OrthoDB" id="6108017at2759"/>
<dbReference type="PROSITE" id="PS51456">
    <property type="entry name" value="MYOSIN_MOTOR"/>
    <property type="match status" value="1"/>
</dbReference>
<keyword evidence="7 9" id="KW-0505">Motor protein</keyword>
<keyword evidence="3 9" id="KW-0547">Nucleotide-binding</keyword>
<evidence type="ECO:0000256" key="1">
    <source>
        <dbReference type="ARBA" id="ARBA00008049"/>
    </source>
</evidence>
<dbReference type="PANTHER" id="PTHR13140">
    <property type="entry name" value="MYOSIN"/>
    <property type="match status" value="1"/>
</dbReference>
<dbReference type="SMART" id="SM00015">
    <property type="entry name" value="IQ"/>
    <property type="match status" value="6"/>
</dbReference>
<dbReference type="GO" id="GO:0005737">
    <property type="term" value="C:cytoplasm"/>
    <property type="evidence" value="ECO:0007669"/>
    <property type="project" value="TreeGrafter"/>
</dbReference>
<dbReference type="InterPro" id="IPR037975">
    <property type="entry name" value="MyosinXI_CBD"/>
</dbReference>
<dbReference type="Pfam" id="PF00063">
    <property type="entry name" value="Myosin_head"/>
    <property type="match status" value="1"/>
</dbReference>
<evidence type="ECO:0000256" key="5">
    <source>
        <dbReference type="ARBA" id="ARBA00023054"/>
    </source>
</evidence>
<keyword evidence="14" id="KW-1185">Reference proteome</keyword>
<dbReference type="InterPro" id="IPR002710">
    <property type="entry name" value="Dilute_dom"/>
</dbReference>
<proteinExistence type="inferred from homology"/>
<dbReference type="InterPro" id="IPR027417">
    <property type="entry name" value="P-loop_NTPase"/>
</dbReference>
<reference evidence="13" key="1">
    <citation type="submission" date="2020-05" db="EMBL/GenBank/DDBJ databases">
        <title>WGS assembly of Panicum virgatum.</title>
        <authorList>
            <person name="Lovell J.T."/>
            <person name="Jenkins J."/>
            <person name="Shu S."/>
            <person name="Juenger T.E."/>
            <person name="Schmutz J."/>
        </authorList>
    </citation>
    <scope>NUCLEOTIDE SEQUENCE</scope>
    <source>
        <strain evidence="13">AP13</strain>
    </source>
</reference>
<evidence type="ECO:0000259" key="11">
    <source>
        <dbReference type="PROSITE" id="PS51126"/>
    </source>
</evidence>
<evidence type="ECO:0000256" key="8">
    <source>
        <dbReference type="ARBA" id="ARBA00023203"/>
    </source>
</evidence>
<dbReference type="GO" id="GO:0016459">
    <property type="term" value="C:myosin complex"/>
    <property type="evidence" value="ECO:0007669"/>
    <property type="project" value="UniProtKB-KW"/>
</dbReference>
<dbReference type="Gene3D" id="1.10.10.820">
    <property type="match status" value="1"/>
</dbReference>
<dbReference type="PANTHER" id="PTHR13140:SF755">
    <property type="entry name" value="OS10G0395150 PROTEIN"/>
    <property type="match status" value="1"/>
</dbReference>
<keyword evidence="2" id="KW-0677">Repeat</keyword>
<dbReference type="SMART" id="SM00242">
    <property type="entry name" value="MYSc"/>
    <property type="match status" value="1"/>
</dbReference>
<dbReference type="InterPro" id="IPR036018">
    <property type="entry name" value="MYSc_Myo11"/>
</dbReference>
<protein>
    <submittedName>
        <fullName evidence="13">Uncharacterized protein</fullName>
    </submittedName>
</protein>
<dbReference type="GO" id="GO:0051015">
    <property type="term" value="F:actin filament binding"/>
    <property type="evidence" value="ECO:0007669"/>
    <property type="project" value="TreeGrafter"/>
</dbReference>
<dbReference type="GO" id="GO:0030048">
    <property type="term" value="P:actin filament-based movement"/>
    <property type="evidence" value="ECO:0007669"/>
    <property type="project" value="UniProtKB-ARBA"/>
</dbReference>
<dbReference type="EMBL" id="CM029053">
    <property type="protein sequence ID" value="KAG2549283.1"/>
    <property type="molecule type" value="Genomic_DNA"/>
</dbReference>
<keyword evidence="4 9" id="KW-0067">ATP-binding</keyword>
<evidence type="ECO:0000313" key="14">
    <source>
        <dbReference type="Proteomes" id="UP000823388"/>
    </source>
</evidence>
<dbReference type="Gene3D" id="3.30.70.1590">
    <property type="match status" value="1"/>
</dbReference>
<feature type="domain" description="Myosin motor" evidence="12">
    <location>
        <begin position="63"/>
        <end position="733"/>
    </location>
</feature>
<dbReference type="Gene3D" id="3.40.850.10">
    <property type="entry name" value="Kinesin motor domain"/>
    <property type="match status" value="1"/>
</dbReference>
<dbReference type="GO" id="GO:0016020">
    <property type="term" value="C:membrane"/>
    <property type="evidence" value="ECO:0007669"/>
    <property type="project" value="TreeGrafter"/>
</dbReference>
<accession>A0A8T0NJ77</accession>